<gene>
    <name evidence="7" type="ordered locus">Msil_3455</name>
</gene>
<name>B8ETJ3_METSB</name>
<dbReference type="Pfam" id="PF00440">
    <property type="entry name" value="TetR_N"/>
    <property type="match status" value="1"/>
</dbReference>
<dbReference type="RefSeq" id="WP_012592414.1">
    <property type="nucleotide sequence ID" value="NC_011666.1"/>
</dbReference>
<dbReference type="HOGENOM" id="CLU_1132560_0_0_5"/>
<evidence type="ECO:0000256" key="4">
    <source>
        <dbReference type="PROSITE-ProRule" id="PRU00335"/>
    </source>
</evidence>
<feature type="DNA-binding region" description="H-T-H motif" evidence="4">
    <location>
        <begin position="49"/>
        <end position="68"/>
    </location>
</feature>
<dbReference type="InterPro" id="IPR009057">
    <property type="entry name" value="Homeodomain-like_sf"/>
</dbReference>
<dbReference type="KEGG" id="msl:Msil_3455"/>
<evidence type="ECO:0000313" key="7">
    <source>
        <dbReference type="EMBL" id="ACK52345.1"/>
    </source>
</evidence>
<reference evidence="7 8" key="1">
    <citation type="journal article" date="2010" name="J. Bacteriol.">
        <title>Complete genome sequence of the aerobic facultative methanotroph Methylocella silvestris BL2.</title>
        <authorList>
            <person name="Chen Y."/>
            <person name="Crombie A."/>
            <person name="Rahman M.T."/>
            <person name="Dedysh S.N."/>
            <person name="Liesack W."/>
            <person name="Stott M.B."/>
            <person name="Alam M."/>
            <person name="Theisen A.R."/>
            <person name="Murrell J.C."/>
            <person name="Dunfield P.F."/>
        </authorList>
    </citation>
    <scope>NUCLEOTIDE SEQUENCE [LARGE SCALE GENOMIC DNA]</scope>
    <source>
        <strain evidence="8">DSM 15510 / CIP 108128 / LMG 27833 / NCIMB 13906 / BL2</strain>
    </source>
</reference>
<sequence length="245" mass="27424">MNEALDASPVERPKPRGGRPTRAAAILRDERLLEIATDMFLQSGFDGTSMDRLAETAMIGKATLYARYADKAALFADVLRRRVMSTYGQLENELQTELDGTSLEEALLILARRFLQKAAAPDSAALIRIIAAQAERFPELAKLAMQEGAERQIKLVEAVFLRFAASHHYALSDLTLAADLFLKHRARPHFPGRHARRPDRVRNARMSRRRGGATVRERHADRPARWLTGAPRNILVGDGDHLKII</sequence>
<keyword evidence="3" id="KW-0804">Transcription</keyword>
<keyword evidence="2 4" id="KW-0238">DNA-binding</keyword>
<dbReference type="GO" id="GO:0003700">
    <property type="term" value="F:DNA-binding transcription factor activity"/>
    <property type="evidence" value="ECO:0007669"/>
    <property type="project" value="TreeGrafter"/>
</dbReference>
<feature type="domain" description="HTH tetR-type" evidence="6">
    <location>
        <begin position="26"/>
        <end position="86"/>
    </location>
</feature>
<accession>B8ETJ3</accession>
<feature type="compositionally biased region" description="Basic residues" evidence="5">
    <location>
        <begin position="191"/>
        <end position="211"/>
    </location>
</feature>
<dbReference type="InterPro" id="IPR001647">
    <property type="entry name" value="HTH_TetR"/>
</dbReference>
<proteinExistence type="predicted"/>
<dbReference type="PANTHER" id="PTHR30055:SF146">
    <property type="entry name" value="HTH-TYPE TRANSCRIPTIONAL DUAL REGULATOR CECR"/>
    <property type="match status" value="1"/>
</dbReference>
<dbReference type="InterPro" id="IPR050109">
    <property type="entry name" value="HTH-type_TetR-like_transc_reg"/>
</dbReference>
<evidence type="ECO:0000256" key="3">
    <source>
        <dbReference type="ARBA" id="ARBA00023163"/>
    </source>
</evidence>
<evidence type="ECO:0000256" key="2">
    <source>
        <dbReference type="ARBA" id="ARBA00023125"/>
    </source>
</evidence>
<dbReference type="Proteomes" id="UP000002257">
    <property type="component" value="Chromosome"/>
</dbReference>
<organism evidence="7 8">
    <name type="scientific">Methylocella silvestris (strain DSM 15510 / CIP 108128 / LMG 27833 / NCIMB 13906 / BL2)</name>
    <dbReference type="NCBI Taxonomy" id="395965"/>
    <lineage>
        <taxon>Bacteria</taxon>
        <taxon>Pseudomonadati</taxon>
        <taxon>Pseudomonadota</taxon>
        <taxon>Alphaproteobacteria</taxon>
        <taxon>Hyphomicrobiales</taxon>
        <taxon>Beijerinckiaceae</taxon>
        <taxon>Methylocella</taxon>
    </lineage>
</organism>
<evidence type="ECO:0000256" key="1">
    <source>
        <dbReference type="ARBA" id="ARBA00023015"/>
    </source>
</evidence>
<evidence type="ECO:0000259" key="6">
    <source>
        <dbReference type="PROSITE" id="PS50977"/>
    </source>
</evidence>
<feature type="region of interest" description="Disordered" evidence="5">
    <location>
        <begin position="1"/>
        <end position="20"/>
    </location>
</feature>
<dbReference type="eggNOG" id="COG1309">
    <property type="taxonomic scope" value="Bacteria"/>
</dbReference>
<dbReference type="OrthoDB" id="9816431at2"/>
<dbReference type="STRING" id="395965.Msil_3455"/>
<dbReference type="Gene3D" id="1.10.357.10">
    <property type="entry name" value="Tetracycline Repressor, domain 2"/>
    <property type="match status" value="1"/>
</dbReference>
<dbReference type="GO" id="GO:0000976">
    <property type="term" value="F:transcription cis-regulatory region binding"/>
    <property type="evidence" value="ECO:0007669"/>
    <property type="project" value="TreeGrafter"/>
</dbReference>
<dbReference type="Pfam" id="PF14246">
    <property type="entry name" value="TetR_C_7"/>
    <property type="match status" value="1"/>
</dbReference>
<feature type="region of interest" description="Disordered" evidence="5">
    <location>
        <begin position="191"/>
        <end position="219"/>
    </location>
</feature>
<dbReference type="FunFam" id="1.10.10.60:FF:000141">
    <property type="entry name" value="TetR family transcriptional regulator"/>
    <property type="match status" value="1"/>
</dbReference>
<dbReference type="SUPFAM" id="SSF46689">
    <property type="entry name" value="Homeodomain-like"/>
    <property type="match status" value="1"/>
</dbReference>
<dbReference type="InterPro" id="IPR039536">
    <property type="entry name" value="TetR_C_Proteobacteria"/>
</dbReference>
<dbReference type="EMBL" id="CP001280">
    <property type="protein sequence ID" value="ACK52345.1"/>
    <property type="molecule type" value="Genomic_DNA"/>
</dbReference>
<dbReference type="PANTHER" id="PTHR30055">
    <property type="entry name" value="HTH-TYPE TRANSCRIPTIONAL REGULATOR RUTR"/>
    <property type="match status" value="1"/>
</dbReference>
<keyword evidence="1" id="KW-0805">Transcription regulation</keyword>
<keyword evidence="8" id="KW-1185">Reference proteome</keyword>
<protein>
    <submittedName>
        <fullName evidence="7">Transcriptional regulator, TetR family</fullName>
    </submittedName>
</protein>
<dbReference type="PROSITE" id="PS50977">
    <property type="entry name" value="HTH_TETR_2"/>
    <property type="match status" value="1"/>
</dbReference>
<evidence type="ECO:0000313" key="8">
    <source>
        <dbReference type="Proteomes" id="UP000002257"/>
    </source>
</evidence>
<evidence type="ECO:0000256" key="5">
    <source>
        <dbReference type="SAM" id="MobiDB-lite"/>
    </source>
</evidence>
<dbReference type="AlphaFoldDB" id="B8ETJ3"/>